<reference evidence="2 3" key="1">
    <citation type="journal article" date="2023" name="Int. J. Syst. Evol. Microbiol.">
        <title>Physiological and genomic analyses of cobalamin (vitamin B12)-auxotrophy of Lysobacter auxotrophicus sp. nov., a methionine-auxotrophic chitinolytic bacterium isolated from chitin-treated soil.</title>
        <authorList>
            <person name="Saito A."/>
            <person name="Dohra H."/>
            <person name="Hamada M."/>
            <person name="Moriuchi R."/>
            <person name="Kotsuchibashi Y."/>
            <person name="Mori K."/>
        </authorList>
    </citation>
    <scope>NUCLEOTIDE SEQUENCE [LARGE SCALE GENOMIC DNA]</scope>
    <source>
        <strain evidence="2 3">5-21a</strain>
    </source>
</reference>
<dbReference type="EMBL" id="AP027041">
    <property type="protein sequence ID" value="BDU15069.1"/>
    <property type="molecule type" value="Genomic_DNA"/>
</dbReference>
<name>A0ABN6UFI0_9GAMM</name>
<proteinExistence type="predicted"/>
<dbReference type="Proteomes" id="UP001317822">
    <property type="component" value="Chromosome"/>
</dbReference>
<evidence type="ECO:0000313" key="2">
    <source>
        <dbReference type="EMBL" id="BDU15069.1"/>
    </source>
</evidence>
<feature type="transmembrane region" description="Helical" evidence="1">
    <location>
        <begin position="64"/>
        <end position="82"/>
    </location>
</feature>
<keyword evidence="1" id="KW-0812">Transmembrane</keyword>
<feature type="transmembrane region" description="Helical" evidence="1">
    <location>
        <begin position="88"/>
        <end position="106"/>
    </location>
</feature>
<protein>
    <submittedName>
        <fullName evidence="2">Ketosynthase</fullName>
    </submittedName>
</protein>
<feature type="transmembrane region" description="Helical" evidence="1">
    <location>
        <begin position="186"/>
        <end position="209"/>
    </location>
</feature>
<keyword evidence="3" id="KW-1185">Reference proteome</keyword>
<feature type="transmembrane region" description="Helical" evidence="1">
    <location>
        <begin position="12"/>
        <end position="34"/>
    </location>
</feature>
<gene>
    <name evidence="2" type="ORF">LA521A_02700</name>
</gene>
<feature type="transmembrane region" description="Helical" evidence="1">
    <location>
        <begin position="40"/>
        <end position="57"/>
    </location>
</feature>
<keyword evidence="1" id="KW-0472">Membrane</keyword>
<accession>A0ABN6UFI0</accession>
<keyword evidence="1" id="KW-1133">Transmembrane helix</keyword>
<sequence length="242" mass="26369">MSAAWARDGMASAVVRAIPAIALAVAYPLLAHWATHDGGGVPAAIAMADLVALCLVAPLMHGQAWAWAVLVACGAALAWLAQTPYAQMLLLAPPMLFVGFVAWMFWRSLRAPREALITRIVAAMEGCEPATLPAPLYRYSRQLTAAWAYVLAALAIANGVLALIAVPDGVLVRLGHPSPVSIGQEAWSLFANLLNYGIVGGFFVGEYMLRRWLFPHRPYRHFFDFLRQMAALGPRFWRGLFD</sequence>
<evidence type="ECO:0000313" key="3">
    <source>
        <dbReference type="Proteomes" id="UP001317822"/>
    </source>
</evidence>
<organism evidence="2 3">
    <name type="scientific">Lysobacter auxotrophicus</name>
    <dbReference type="NCBI Taxonomy" id="2992573"/>
    <lineage>
        <taxon>Bacteria</taxon>
        <taxon>Pseudomonadati</taxon>
        <taxon>Pseudomonadota</taxon>
        <taxon>Gammaproteobacteria</taxon>
        <taxon>Lysobacterales</taxon>
        <taxon>Lysobacteraceae</taxon>
        <taxon>Lysobacter</taxon>
    </lineage>
</organism>
<feature type="transmembrane region" description="Helical" evidence="1">
    <location>
        <begin position="146"/>
        <end position="166"/>
    </location>
</feature>
<evidence type="ECO:0000256" key="1">
    <source>
        <dbReference type="SAM" id="Phobius"/>
    </source>
</evidence>